<dbReference type="SUPFAM" id="SSF51905">
    <property type="entry name" value="FAD/NAD(P)-binding domain"/>
    <property type="match status" value="1"/>
</dbReference>
<gene>
    <name evidence="2" type="ORF">ACFSUO_14205</name>
</gene>
<sequence>MKNSRMEMEQLSYRNDKEAGLSIDVAVIGGGISGLYAGYRLLSGTYGGDSQPPESIHIFEGDDRIGGRLQSIELPDMNVTGELGGMHYDTSHQITATLIEDIFQLDHTPFPSGDPAEYTYYLRGQHFKGSDWIDAQKRGERLDVPYNLRETDKGFRFDQLLHKIVYHVLMADPWFVANYGDRIEKVNDYEYAFRLTASQWDDINVNWTYHQEGSPFYGMKVRDIGFWNLIKDQAGQEGYAFIADTEGYYSNTMNWNAAVAVSYMIGSDGEGTYRTMTSGYDQIAYSLAKDFTDSQGAQLWTGNRLETFTKATDSPRRYRLTFYNTEEQAYWTVDADSIILAMPKRSLELLDRNSYFFQSDAAPMLNQNIDTVFSIPSFKLLMGFTYPWWKEDHGIEEGKASTDLPMSQCYYFGTDPSNNHSLLLASYNDLSTVPYWNALIQYEGEQESAGAASPDRTGASSYSAAAEKDRGLLVKEPHTLPGEKAPKHVVDEARSQLSEVHGNHVPEPYTARIKDWSRAPYGGGYHNWRTGVAMEAVMPFMRHPLPHEAIHIVGDAYSGKQGWIEGAFCETEKMLQESYHLQWPTWLSTSYYLGF</sequence>
<accession>A0ABW5V8I4</accession>
<name>A0ABW5V8I4_9BACI</name>
<dbReference type="PANTHER" id="PTHR10742:SF342">
    <property type="entry name" value="AMINE OXIDASE"/>
    <property type="match status" value="1"/>
</dbReference>
<proteinExistence type="predicted"/>
<keyword evidence="3" id="KW-1185">Reference proteome</keyword>
<reference evidence="3" key="1">
    <citation type="journal article" date="2019" name="Int. J. Syst. Evol. Microbiol.">
        <title>The Global Catalogue of Microorganisms (GCM) 10K type strain sequencing project: providing services to taxonomists for standard genome sequencing and annotation.</title>
        <authorList>
            <consortium name="The Broad Institute Genomics Platform"/>
            <consortium name="The Broad Institute Genome Sequencing Center for Infectious Disease"/>
            <person name="Wu L."/>
            <person name="Ma J."/>
        </authorList>
    </citation>
    <scope>NUCLEOTIDE SEQUENCE [LARGE SCALE GENOMIC DNA]</scope>
    <source>
        <strain evidence="3">TISTR 1535</strain>
    </source>
</reference>
<evidence type="ECO:0000313" key="3">
    <source>
        <dbReference type="Proteomes" id="UP001597502"/>
    </source>
</evidence>
<dbReference type="Gene3D" id="3.50.50.60">
    <property type="entry name" value="FAD/NAD(P)-binding domain"/>
    <property type="match status" value="1"/>
</dbReference>
<dbReference type="EMBL" id="JBHUNA010000038">
    <property type="protein sequence ID" value="MFD2762107.1"/>
    <property type="molecule type" value="Genomic_DNA"/>
</dbReference>
<dbReference type="InterPro" id="IPR050281">
    <property type="entry name" value="Flavin_monoamine_oxidase"/>
</dbReference>
<feature type="domain" description="Amine oxidase" evidence="1">
    <location>
        <begin position="486"/>
        <end position="568"/>
    </location>
</feature>
<dbReference type="SUPFAM" id="SSF54373">
    <property type="entry name" value="FAD-linked reductases, C-terminal domain"/>
    <property type="match status" value="1"/>
</dbReference>
<organism evidence="2 3">
    <name type="scientific">Lentibacillus juripiscarius</name>
    <dbReference type="NCBI Taxonomy" id="257446"/>
    <lineage>
        <taxon>Bacteria</taxon>
        <taxon>Bacillati</taxon>
        <taxon>Bacillota</taxon>
        <taxon>Bacilli</taxon>
        <taxon>Bacillales</taxon>
        <taxon>Bacillaceae</taxon>
        <taxon>Lentibacillus</taxon>
    </lineage>
</organism>
<comment type="caution">
    <text evidence="2">The sequence shown here is derived from an EMBL/GenBank/DDBJ whole genome shotgun (WGS) entry which is preliminary data.</text>
</comment>
<dbReference type="RefSeq" id="WP_382395285.1">
    <property type="nucleotide sequence ID" value="NZ_JBHUNA010000038.1"/>
</dbReference>
<dbReference type="InterPro" id="IPR002937">
    <property type="entry name" value="Amino_oxidase"/>
</dbReference>
<evidence type="ECO:0000313" key="2">
    <source>
        <dbReference type="EMBL" id="MFD2762107.1"/>
    </source>
</evidence>
<dbReference type="Gene3D" id="3.90.660.10">
    <property type="match status" value="2"/>
</dbReference>
<evidence type="ECO:0000259" key="1">
    <source>
        <dbReference type="Pfam" id="PF01593"/>
    </source>
</evidence>
<feature type="domain" description="Amine oxidase" evidence="1">
    <location>
        <begin position="32"/>
        <end position="427"/>
    </location>
</feature>
<dbReference type="InterPro" id="IPR036188">
    <property type="entry name" value="FAD/NAD-bd_sf"/>
</dbReference>
<dbReference type="PANTHER" id="PTHR10742">
    <property type="entry name" value="FLAVIN MONOAMINE OXIDASE"/>
    <property type="match status" value="1"/>
</dbReference>
<dbReference type="Pfam" id="PF01593">
    <property type="entry name" value="Amino_oxidase"/>
    <property type="match status" value="2"/>
</dbReference>
<dbReference type="Gene3D" id="1.10.405.40">
    <property type="match status" value="1"/>
</dbReference>
<protein>
    <submittedName>
        <fullName evidence="2">Flavin monoamine oxidase family protein</fullName>
    </submittedName>
</protein>
<dbReference type="Proteomes" id="UP001597502">
    <property type="component" value="Unassembled WGS sequence"/>
</dbReference>